<feature type="compositionally biased region" description="Low complexity" evidence="1">
    <location>
        <begin position="21"/>
        <end position="41"/>
    </location>
</feature>
<feature type="region of interest" description="Disordered" evidence="1">
    <location>
        <begin position="12"/>
        <end position="50"/>
    </location>
</feature>
<sequence>MVFAVVVAASGCRGESRQAPRATSEASEASEASKARATSEANEASEVEDVEALTRDAHARTDRFQAELKAELLGAMEGDGGPVEAIAVCRERAPAIAAAMSEDGWVVGRTAARLRNPTNAPNEWQRRGLADLQQRAAGDNPDIAALEWHEIERGPEGKRLLYMRAIPMGGLCLGCHGPAEGLDPAVRDQLASLYPEDEATGFAVGELRGAFVVSKTL</sequence>
<dbReference type="RefSeq" id="WP_181197837.1">
    <property type="nucleotide sequence ID" value="NZ_PVNK01000154.1"/>
</dbReference>
<evidence type="ECO:0000313" key="3">
    <source>
        <dbReference type="EMBL" id="PRP97519.1"/>
    </source>
</evidence>
<accession>A0A2S9XXC5</accession>
<keyword evidence="4" id="KW-1185">Reference proteome</keyword>
<name>A0A2S9XXC5_9BACT</name>
<dbReference type="AlphaFoldDB" id="A0A2S9XXC5"/>
<proteinExistence type="predicted"/>
<dbReference type="InterPro" id="IPR021796">
    <property type="entry name" value="Tll0287-like_dom"/>
</dbReference>
<evidence type="ECO:0000259" key="2">
    <source>
        <dbReference type="Pfam" id="PF11845"/>
    </source>
</evidence>
<evidence type="ECO:0000256" key="1">
    <source>
        <dbReference type="SAM" id="MobiDB-lite"/>
    </source>
</evidence>
<dbReference type="EMBL" id="PVNK01000154">
    <property type="protein sequence ID" value="PRP97519.1"/>
    <property type="molecule type" value="Genomic_DNA"/>
</dbReference>
<evidence type="ECO:0000313" key="4">
    <source>
        <dbReference type="Proteomes" id="UP000237968"/>
    </source>
</evidence>
<feature type="domain" description="Tll0287-like" evidence="2">
    <location>
        <begin position="56"/>
        <end position="214"/>
    </location>
</feature>
<reference evidence="3 4" key="1">
    <citation type="submission" date="2018-03" db="EMBL/GenBank/DDBJ databases">
        <title>Draft Genome Sequences of the Obligatory Marine Myxobacteria Enhygromyxa salina SWB005.</title>
        <authorList>
            <person name="Poehlein A."/>
            <person name="Moghaddam J.A."/>
            <person name="Harms H."/>
            <person name="Alanjari M."/>
            <person name="Koenig G.M."/>
            <person name="Daniel R."/>
            <person name="Schaeberle T.F."/>
        </authorList>
    </citation>
    <scope>NUCLEOTIDE SEQUENCE [LARGE SCALE GENOMIC DNA]</scope>
    <source>
        <strain evidence="3 4">SWB005</strain>
    </source>
</reference>
<gene>
    <name evidence="3" type="ORF">ENSA5_33550</name>
</gene>
<dbReference type="Proteomes" id="UP000237968">
    <property type="component" value="Unassembled WGS sequence"/>
</dbReference>
<dbReference type="Pfam" id="PF11845">
    <property type="entry name" value="Tll0287-like"/>
    <property type="match status" value="1"/>
</dbReference>
<comment type="caution">
    <text evidence="3">The sequence shown here is derived from an EMBL/GenBank/DDBJ whole genome shotgun (WGS) entry which is preliminary data.</text>
</comment>
<organism evidence="3 4">
    <name type="scientific">Enhygromyxa salina</name>
    <dbReference type="NCBI Taxonomy" id="215803"/>
    <lineage>
        <taxon>Bacteria</taxon>
        <taxon>Pseudomonadati</taxon>
        <taxon>Myxococcota</taxon>
        <taxon>Polyangia</taxon>
        <taxon>Nannocystales</taxon>
        <taxon>Nannocystaceae</taxon>
        <taxon>Enhygromyxa</taxon>
    </lineage>
</organism>
<protein>
    <recommendedName>
        <fullName evidence="2">Tll0287-like domain-containing protein</fullName>
    </recommendedName>
</protein>